<dbReference type="EMBL" id="JBHTIF010000001">
    <property type="protein sequence ID" value="MFD0725546.1"/>
    <property type="molecule type" value="Genomic_DNA"/>
</dbReference>
<sequence>MTDAGHPYAGTAIALATLHGKAEALAPAFAAIGARVITAEGVDTDALGTFSGEIERRLPALEAAIAKARLGMAATGLPLGLATEGSFGPHPVVGFLPLHREIAVLVDDTRGLVIAEWLDSHQARYGGCLLKAGDTLDEAELRRFGFPEHALIVRSEPFVPGSTIHKGLRDGAALDAAIDACRRASPDGQAWVESDLRAHMNPTRMQRIALLAERLVARAGTCCPQCRSPGFGQTGAQPGLPCGDCGAPTAATLSEVASCSACGFRDVRGRSDGLTEADPAQCDLCNP</sequence>
<comment type="caution">
    <text evidence="2">The sequence shown here is derived from an EMBL/GenBank/DDBJ whole genome shotgun (WGS) entry which is preliminary data.</text>
</comment>
<dbReference type="Pfam" id="PF20376">
    <property type="entry name" value="DUF6671"/>
    <property type="match status" value="1"/>
</dbReference>
<evidence type="ECO:0000313" key="3">
    <source>
        <dbReference type="Proteomes" id="UP001597110"/>
    </source>
</evidence>
<dbReference type="RefSeq" id="WP_386823139.1">
    <property type="nucleotide sequence ID" value="NZ_JBHTIF010000001.1"/>
</dbReference>
<protein>
    <submittedName>
        <fullName evidence="2">DUF6671 family protein</fullName>
    </submittedName>
</protein>
<keyword evidence="3" id="KW-1185">Reference proteome</keyword>
<organism evidence="2 3">
    <name type="scientific">Lysobacter brunescens</name>
    <dbReference type="NCBI Taxonomy" id="262323"/>
    <lineage>
        <taxon>Bacteria</taxon>
        <taxon>Pseudomonadati</taxon>
        <taxon>Pseudomonadota</taxon>
        <taxon>Gammaproteobacteria</taxon>
        <taxon>Lysobacterales</taxon>
        <taxon>Lysobacteraceae</taxon>
        <taxon>Lysobacter</taxon>
    </lineage>
</organism>
<evidence type="ECO:0000313" key="2">
    <source>
        <dbReference type="EMBL" id="MFD0725546.1"/>
    </source>
</evidence>
<evidence type="ECO:0000259" key="1">
    <source>
        <dbReference type="Pfam" id="PF20376"/>
    </source>
</evidence>
<dbReference type="Proteomes" id="UP001597110">
    <property type="component" value="Unassembled WGS sequence"/>
</dbReference>
<gene>
    <name evidence="2" type="ORF">ACFQ0E_08040</name>
</gene>
<name>A0ABW2YAR2_9GAMM</name>
<feature type="domain" description="DUF6671" evidence="1">
    <location>
        <begin position="67"/>
        <end position="287"/>
    </location>
</feature>
<proteinExistence type="predicted"/>
<dbReference type="InterPro" id="IPR046612">
    <property type="entry name" value="DUF6671"/>
</dbReference>
<reference evidence="3" key="1">
    <citation type="journal article" date="2019" name="Int. J. Syst. Evol. Microbiol.">
        <title>The Global Catalogue of Microorganisms (GCM) 10K type strain sequencing project: providing services to taxonomists for standard genome sequencing and annotation.</title>
        <authorList>
            <consortium name="The Broad Institute Genomics Platform"/>
            <consortium name="The Broad Institute Genome Sequencing Center for Infectious Disease"/>
            <person name="Wu L."/>
            <person name="Ma J."/>
        </authorList>
    </citation>
    <scope>NUCLEOTIDE SEQUENCE [LARGE SCALE GENOMIC DNA]</scope>
    <source>
        <strain evidence="3">CCUG 55585</strain>
    </source>
</reference>
<accession>A0ABW2YAR2</accession>